<protein>
    <submittedName>
        <fullName evidence="1">Uncharacterized protein</fullName>
    </submittedName>
</protein>
<keyword evidence="2" id="KW-1185">Reference proteome</keyword>
<gene>
    <name evidence="1" type="ORF">Tco_0859511</name>
</gene>
<proteinExistence type="predicted"/>
<evidence type="ECO:0000313" key="1">
    <source>
        <dbReference type="EMBL" id="GJT12469.1"/>
    </source>
</evidence>
<name>A0ABQ5BDY4_9ASTR</name>
<dbReference type="EMBL" id="BQNB010013150">
    <property type="protein sequence ID" value="GJT12469.1"/>
    <property type="molecule type" value="Genomic_DNA"/>
</dbReference>
<reference evidence="1" key="2">
    <citation type="submission" date="2022-01" db="EMBL/GenBank/DDBJ databases">
        <authorList>
            <person name="Yamashiro T."/>
            <person name="Shiraishi A."/>
            <person name="Satake H."/>
            <person name="Nakayama K."/>
        </authorList>
    </citation>
    <scope>NUCLEOTIDE SEQUENCE</scope>
</reference>
<comment type="caution">
    <text evidence="1">The sequence shown here is derived from an EMBL/GenBank/DDBJ whole genome shotgun (WGS) entry which is preliminary data.</text>
</comment>
<reference evidence="1" key="1">
    <citation type="journal article" date="2022" name="Int. J. Mol. Sci.">
        <title>Draft Genome of Tanacetum Coccineum: Genomic Comparison of Closely Related Tanacetum-Family Plants.</title>
        <authorList>
            <person name="Yamashiro T."/>
            <person name="Shiraishi A."/>
            <person name="Nakayama K."/>
            <person name="Satake H."/>
        </authorList>
    </citation>
    <scope>NUCLEOTIDE SEQUENCE</scope>
</reference>
<dbReference type="Proteomes" id="UP001151760">
    <property type="component" value="Unassembled WGS sequence"/>
</dbReference>
<sequence>MSHSMNLLRHLWNGHRGTNSLLNGISPVRDDVMIKILLLSYQILISEKRNDMTLALQAHHSLQLHSHLPGKQLTLEMLLQAPPSNIPVLI</sequence>
<evidence type="ECO:0000313" key="2">
    <source>
        <dbReference type="Proteomes" id="UP001151760"/>
    </source>
</evidence>
<organism evidence="1 2">
    <name type="scientific">Tanacetum coccineum</name>
    <dbReference type="NCBI Taxonomy" id="301880"/>
    <lineage>
        <taxon>Eukaryota</taxon>
        <taxon>Viridiplantae</taxon>
        <taxon>Streptophyta</taxon>
        <taxon>Embryophyta</taxon>
        <taxon>Tracheophyta</taxon>
        <taxon>Spermatophyta</taxon>
        <taxon>Magnoliopsida</taxon>
        <taxon>eudicotyledons</taxon>
        <taxon>Gunneridae</taxon>
        <taxon>Pentapetalae</taxon>
        <taxon>asterids</taxon>
        <taxon>campanulids</taxon>
        <taxon>Asterales</taxon>
        <taxon>Asteraceae</taxon>
        <taxon>Asteroideae</taxon>
        <taxon>Anthemideae</taxon>
        <taxon>Anthemidinae</taxon>
        <taxon>Tanacetum</taxon>
    </lineage>
</organism>
<accession>A0ABQ5BDY4</accession>